<gene>
    <name evidence="1" type="ORF">L1987_40922</name>
</gene>
<reference evidence="2" key="1">
    <citation type="journal article" date="2022" name="Mol. Ecol. Resour.">
        <title>The genomes of chicory, endive, great burdock and yacon provide insights into Asteraceae palaeo-polyploidization history and plant inulin production.</title>
        <authorList>
            <person name="Fan W."/>
            <person name="Wang S."/>
            <person name="Wang H."/>
            <person name="Wang A."/>
            <person name="Jiang F."/>
            <person name="Liu H."/>
            <person name="Zhao H."/>
            <person name="Xu D."/>
            <person name="Zhang Y."/>
        </authorList>
    </citation>
    <scope>NUCLEOTIDE SEQUENCE [LARGE SCALE GENOMIC DNA]</scope>
    <source>
        <strain evidence="2">cv. Yunnan</strain>
    </source>
</reference>
<dbReference type="Proteomes" id="UP001056120">
    <property type="component" value="Linkage Group LG13"/>
</dbReference>
<comment type="caution">
    <text evidence="1">The sequence shown here is derived from an EMBL/GenBank/DDBJ whole genome shotgun (WGS) entry which is preliminary data.</text>
</comment>
<reference evidence="1 2" key="2">
    <citation type="journal article" date="2022" name="Mol. Ecol. Resour.">
        <title>The genomes of chicory, endive, great burdock and yacon provide insights into Asteraceae paleo-polyploidization history and plant inulin production.</title>
        <authorList>
            <person name="Fan W."/>
            <person name="Wang S."/>
            <person name="Wang H."/>
            <person name="Wang A."/>
            <person name="Jiang F."/>
            <person name="Liu H."/>
            <person name="Zhao H."/>
            <person name="Xu D."/>
            <person name="Zhang Y."/>
        </authorList>
    </citation>
    <scope>NUCLEOTIDE SEQUENCE [LARGE SCALE GENOMIC DNA]</scope>
    <source>
        <strain evidence="2">cv. Yunnan</strain>
        <tissue evidence="1">Leaves</tissue>
    </source>
</reference>
<proteinExistence type="predicted"/>
<protein>
    <submittedName>
        <fullName evidence="1">Uncharacterized protein</fullName>
    </submittedName>
</protein>
<sequence>MEPQFNPNAIVYPPHLIQRNTTNKHQGTTLFHTKLLFKQLSCDQGKKLKGKEETHQVKEKLMQRLGV</sequence>
<accession>A0ACB9GUV9</accession>
<dbReference type="EMBL" id="CM042030">
    <property type="protein sequence ID" value="KAI3786880.1"/>
    <property type="molecule type" value="Genomic_DNA"/>
</dbReference>
<evidence type="ECO:0000313" key="1">
    <source>
        <dbReference type="EMBL" id="KAI3786880.1"/>
    </source>
</evidence>
<name>A0ACB9GUV9_9ASTR</name>
<keyword evidence="2" id="KW-1185">Reference proteome</keyword>
<evidence type="ECO:0000313" key="2">
    <source>
        <dbReference type="Proteomes" id="UP001056120"/>
    </source>
</evidence>
<organism evidence="1 2">
    <name type="scientific">Smallanthus sonchifolius</name>
    <dbReference type="NCBI Taxonomy" id="185202"/>
    <lineage>
        <taxon>Eukaryota</taxon>
        <taxon>Viridiplantae</taxon>
        <taxon>Streptophyta</taxon>
        <taxon>Embryophyta</taxon>
        <taxon>Tracheophyta</taxon>
        <taxon>Spermatophyta</taxon>
        <taxon>Magnoliopsida</taxon>
        <taxon>eudicotyledons</taxon>
        <taxon>Gunneridae</taxon>
        <taxon>Pentapetalae</taxon>
        <taxon>asterids</taxon>
        <taxon>campanulids</taxon>
        <taxon>Asterales</taxon>
        <taxon>Asteraceae</taxon>
        <taxon>Asteroideae</taxon>
        <taxon>Heliantheae alliance</taxon>
        <taxon>Millerieae</taxon>
        <taxon>Smallanthus</taxon>
    </lineage>
</organism>